<reference evidence="1 2" key="1">
    <citation type="submission" date="2018-04" db="EMBL/GenBank/DDBJ databases">
        <title>Genomic Encyclopedia of Type Strains, Phase IV (KMG-IV): sequencing the most valuable type-strain genomes for metagenomic binning, comparative biology and taxonomic classification.</title>
        <authorList>
            <person name="Goeker M."/>
        </authorList>
    </citation>
    <scope>NUCLEOTIDE SEQUENCE [LARGE SCALE GENOMIC DNA]</scope>
    <source>
        <strain evidence="1 2">DSM 14823</strain>
    </source>
</reference>
<name>A0A2U1B416_9BACT</name>
<dbReference type="RefSeq" id="WP_116883527.1">
    <property type="nucleotide sequence ID" value="NZ_CABMMC010000072.1"/>
</dbReference>
<accession>A0A2U1B416</accession>
<keyword evidence="2" id="KW-1185">Reference proteome</keyword>
<dbReference type="CDD" id="cd03143">
    <property type="entry name" value="A4_beta-galactosidase_middle_domain"/>
    <property type="match status" value="1"/>
</dbReference>
<comment type="caution">
    <text evidence="1">The sequence shown here is derived from an EMBL/GenBank/DDBJ whole genome shotgun (WGS) entry which is preliminary data.</text>
</comment>
<sequence length="1008" mass="116121">MRNQYPPLHSLRPMPFWAWNGELTLERLRLQIRQMKEMGFGGFFMHSRFGLKTEYLGERWFACVKECIAEAARLELSPFLYDEDRWPSGYAGGKLTALHPEYAQCGIDYEFCSPEKSVPESDIACFALQLEGETVVGWRRVEPGAKLTDQERFCRFFEVPAPVSESLNGGSYIDTFNPAAVQAFLQLVHARYWEELGEERALVPGIFTDEPTYNGFCGKLPWSKLLPERFYETFHVRLEEHLPELFFEKNGRPESKIRLDFYRLITREFVNAYSRQIGDYCRAHNLASTGHVLGEDDLFSQTQAIGSAMRHYEYMEIPGIDVLTEHWQLYLAAKQCVSVARQQDKPMRLAELYGCTGWDFPLEGHVAISDCLNVLGINLMVPHHFFYQMGGESKRDYPASISPHSPWHSIYRAVNDRIDLINRTFAPTREVRRILVIHPQESIWFGRPLEAYGREQAINRNGFFLHTGAEKNAEMNRAQGITDELLRRHLDFDFGDEDQLARWYRVEPRVLHVGKAAYQAVVIPELRTIRRSTLQVLEEFVRQGGVVFHQGAVPDFVDGLPDRAAEVYRYFRSLNYADLEEFRDVSCTLPTGNEAETMLYRLGEGDDRKVLWLCNTSVPPQPDIHASPAIRDRIATLSDVQISWRIPADYQIYELDVASGNSIAVETRRKGGLTCFSCDFDRLQSRIFIAVPEAALPAVSEPPRRIGELPGIPRRGPFRYELSEENLLVLDHPRWALPDGEWQPKTYVLLLDAELRKRLGLPPRSIMARQPWADQEQGGEQPMLRLRYTINCRREFRQVRLGIECPEQWRFSWDGVPFEAVDRGYWCDEAIRALELPALTPGRHVLELTTQFGKETALESLFLIGNFAVNVRDELEELPEALSEGDWTRQGFPYYAGNITYHWDFEAAGEMRRFDFSDCVGTAFGVSLNGEPERPFVAPPYECRIETRPGRNHLAFQVYGSRRNALGPFYHRGVPYLITPRTFREYEGSSRQLHHCGIACGKRRKVQS</sequence>
<evidence type="ECO:0008006" key="3">
    <source>
        <dbReference type="Google" id="ProtNLM"/>
    </source>
</evidence>
<proteinExistence type="predicted"/>
<dbReference type="PANTHER" id="PTHR36848:SF2">
    <property type="entry name" value="SECRETED PROTEIN"/>
    <property type="match status" value="1"/>
</dbReference>
<dbReference type="Proteomes" id="UP000245959">
    <property type="component" value="Unassembled WGS sequence"/>
</dbReference>
<dbReference type="InterPro" id="IPR029062">
    <property type="entry name" value="Class_I_gatase-like"/>
</dbReference>
<dbReference type="EMBL" id="QEKH01000009">
    <property type="protein sequence ID" value="PVY43342.1"/>
    <property type="molecule type" value="Genomic_DNA"/>
</dbReference>
<dbReference type="GeneID" id="78294831"/>
<protein>
    <recommendedName>
        <fullName evidence="3">Alpha-L-rhamnosidase-like protein</fullName>
    </recommendedName>
</protein>
<dbReference type="PANTHER" id="PTHR36848">
    <property type="entry name" value="DNA-BINDING PROTEIN (PUTATIVE SECRETED PROTEIN)-RELATED"/>
    <property type="match status" value="1"/>
</dbReference>
<evidence type="ECO:0000313" key="2">
    <source>
        <dbReference type="Proteomes" id="UP000245959"/>
    </source>
</evidence>
<dbReference type="InterPro" id="IPR053161">
    <property type="entry name" value="Ulvan_degrading_GH"/>
</dbReference>
<dbReference type="Gene3D" id="3.40.50.880">
    <property type="match status" value="1"/>
</dbReference>
<organism evidence="1 2">
    <name type="scientific">Victivallis vadensis</name>
    <dbReference type="NCBI Taxonomy" id="172901"/>
    <lineage>
        <taxon>Bacteria</taxon>
        <taxon>Pseudomonadati</taxon>
        <taxon>Lentisphaerota</taxon>
        <taxon>Lentisphaeria</taxon>
        <taxon>Victivallales</taxon>
        <taxon>Victivallaceae</taxon>
        <taxon>Victivallis</taxon>
    </lineage>
</organism>
<dbReference type="AlphaFoldDB" id="A0A2U1B416"/>
<evidence type="ECO:0000313" key="1">
    <source>
        <dbReference type="EMBL" id="PVY43342.1"/>
    </source>
</evidence>
<dbReference type="OrthoDB" id="9761519at2"/>
<gene>
    <name evidence="1" type="ORF">C8D82_10927</name>
</gene>